<evidence type="ECO:0000256" key="1">
    <source>
        <dbReference type="SAM" id="MobiDB-lite"/>
    </source>
</evidence>
<reference evidence="5 7" key="2">
    <citation type="submission" date="2020-10" db="EMBL/GenBank/DDBJ databases">
        <title>Genome sequencing of Bifidobacterium eulemuris_DSMZ_100216.</title>
        <authorList>
            <person name="Kim J."/>
        </authorList>
    </citation>
    <scope>NUCLEOTIDE SEQUENCE [LARGE SCALE GENOMIC DNA]</scope>
    <source>
        <strain evidence="5 7">DSM 100216</strain>
    </source>
</reference>
<dbReference type="InterPro" id="IPR041033">
    <property type="entry name" value="SpaA_PFL_dom_1"/>
</dbReference>
<dbReference type="Proteomes" id="UP000593943">
    <property type="component" value="Chromosome"/>
</dbReference>
<dbReference type="OrthoDB" id="9816455at2"/>
<dbReference type="PANTHER" id="PTHR31137">
    <property type="entry name" value="PROTEIN PSIB-RELATED-RELATED"/>
    <property type="match status" value="1"/>
</dbReference>
<dbReference type="Proteomes" id="UP000216057">
    <property type="component" value="Unassembled WGS sequence"/>
</dbReference>
<name>A0A261G3P8_9BIFI</name>
<dbReference type="RefSeq" id="WP_094637420.1">
    <property type="nucleotide sequence ID" value="NZ_CP062938.1"/>
</dbReference>
<feature type="domain" description="PA14" evidence="3">
    <location>
        <begin position="166"/>
        <end position="360"/>
    </location>
</feature>
<dbReference type="Pfam" id="PF12892">
    <property type="entry name" value="FctA"/>
    <property type="match status" value="1"/>
</dbReference>
<dbReference type="Pfam" id="PF17802">
    <property type="entry name" value="SpaA"/>
    <property type="match status" value="1"/>
</dbReference>
<keyword evidence="2" id="KW-0472">Membrane</keyword>
<dbReference type="EMBL" id="CP062938">
    <property type="protein sequence ID" value="QOL32071.1"/>
    <property type="molecule type" value="Genomic_DNA"/>
</dbReference>
<evidence type="ECO:0000259" key="3">
    <source>
        <dbReference type="PROSITE" id="PS51820"/>
    </source>
</evidence>
<keyword evidence="2" id="KW-1133">Transmembrane helix</keyword>
<dbReference type="EMBL" id="MWWZ01000010">
    <property type="protein sequence ID" value="OZG66018.1"/>
    <property type="molecule type" value="Genomic_DNA"/>
</dbReference>
<dbReference type="Gene3D" id="2.60.40.3050">
    <property type="match status" value="1"/>
</dbReference>
<dbReference type="GO" id="GO:0005975">
    <property type="term" value="P:carbohydrate metabolic process"/>
    <property type="evidence" value="ECO:0007669"/>
    <property type="project" value="UniProtKB-ARBA"/>
</dbReference>
<evidence type="ECO:0000313" key="6">
    <source>
        <dbReference type="Proteomes" id="UP000216057"/>
    </source>
</evidence>
<evidence type="ECO:0000313" key="5">
    <source>
        <dbReference type="EMBL" id="QOL32071.1"/>
    </source>
</evidence>
<dbReference type="PROSITE" id="PS51820">
    <property type="entry name" value="PA14"/>
    <property type="match status" value="1"/>
</dbReference>
<dbReference type="KEGG" id="beu:BE0216_06045"/>
<keyword evidence="7" id="KW-1185">Reference proteome</keyword>
<protein>
    <recommendedName>
        <fullName evidence="3">PA14 domain-containing protein</fullName>
    </recommendedName>
</protein>
<feature type="region of interest" description="Disordered" evidence="1">
    <location>
        <begin position="15"/>
        <end position="56"/>
    </location>
</feature>
<feature type="transmembrane region" description="Helical" evidence="2">
    <location>
        <begin position="1135"/>
        <end position="1153"/>
    </location>
</feature>
<gene>
    <name evidence="5" type="ORF">BE0216_06045</name>
    <name evidence="4" type="ORF">BEUL_1916</name>
</gene>
<keyword evidence="2" id="KW-0812">Transmembrane</keyword>
<evidence type="ECO:0000313" key="7">
    <source>
        <dbReference type="Proteomes" id="UP000593943"/>
    </source>
</evidence>
<evidence type="ECO:0000313" key="4">
    <source>
        <dbReference type="EMBL" id="OZG66018.1"/>
    </source>
</evidence>
<dbReference type="GO" id="GO:0005576">
    <property type="term" value="C:extracellular region"/>
    <property type="evidence" value="ECO:0007669"/>
    <property type="project" value="TreeGrafter"/>
</dbReference>
<reference evidence="4 6" key="1">
    <citation type="journal article" date="2017" name="BMC Genomics">
        <title>Comparative genomic and phylogenomic analyses of the Bifidobacteriaceae family.</title>
        <authorList>
            <person name="Lugli G.A."/>
            <person name="Milani C."/>
            <person name="Turroni F."/>
            <person name="Duranti S."/>
            <person name="Mancabelli L."/>
            <person name="Mangifesta M."/>
            <person name="Ferrario C."/>
            <person name="Modesto M."/>
            <person name="Mattarelli P."/>
            <person name="Jiri K."/>
            <person name="van Sinderen D."/>
            <person name="Ventura M."/>
        </authorList>
    </citation>
    <scope>NUCLEOTIDE SEQUENCE [LARGE SCALE GENOMIC DNA]</scope>
    <source>
        <strain evidence="4 6">DSM 100216</strain>
    </source>
</reference>
<evidence type="ECO:0000256" key="2">
    <source>
        <dbReference type="SAM" id="Phobius"/>
    </source>
</evidence>
<organism evidence="4 6">
    <name type="scientific">Bifidobacterium eulemuris</name>
    <dbReference type="NCBI Taxonomy" id="1765219"/>
    <lineage>
        <taxon>Bacteria</taxon>
        <taxon>Bacillati</taxon>
        <taxon>Actinomycetota</taxon>
        <taxon>Actinomycetes</taxon>
        <taxon>Bifidobacteriales</taxon>
        <taxon>Bifidobacteriaceae</taxon>
        <taxon>Bifidobacterium</taxon>
    </lineage>
</organism>
<proteinExistence type="predicted"/>
<dbReference type="AlphaFoldDB" id="A0A261G3P8"/>
<accession>A0A261G3P8</accession>
<dbReference type="InterPro" id="IPR037524">
    <property type="entry name" value="PA14/GLEYA"/>
</dbReference>
<sequence length="1167" mass="128398">MPDYGYANFWTGNSTRENLDDPPYINGESDKQGQNADSWKYERGGPRKGIVSSTLNDEGYPNLTGIANNKTSETTGIDDYVMFRDKAEKNWLSGEVSSSTESLQYLFDTSRTTTDEDGMKAYGNVGNLLQVDSQGYYYYDSKKNFASYNEETNKFDLYTEGAITSGGTGVMSGTQFFPFNTASQVFDIDENGELVQKTNLALSNSSTWNHHFGLTMSTRFIQPTGGTVGGNNMTYEFAGDDDVWIYIDGVLVADLGGIHDPVGVTIDFKTGTITYGNALNKDGSFKEGRKTVEFLDEAFGVGSSTDDWQEVGGSSSHYTFADGTYHTLKVFYLERGAQDSNLALKFNLVTVPQSKITKVDQSGNAISGVGFELYGVDANNERHEVASGETDSNGELLLMDPNKPNRPLSFDGIYQDTSYTNYVLKEIKIPDGYRAVGEMQLNYHPPEEGSQFGGYITSETADYNIWKTGAYANAGVLVTAPDVIYKIGNSSTEAGGKIDSSAIAQGTLFAVVLKYTGDGVDGLTQSDNWSVISGTALDGYQTTPIKGIGDVANAAKNGAAYKFTVSSMGAYQANITELPGDIKKYYSLLADSERGNTEYTVAYYFTSAKQLEDADATNTSRLYIESKKDGEKWVRQFSLNLNVPNVKNRLFVQKTDENWDPLTNLGESLTATFNLYKEDDVENPYSDNPTIKAGAQPYDTATTTSDLRVSDLNGADSSKVLLHSAAVFPSTSSGILENGTYYLQESTDLDDSYKWTKRLVKVIVTNQGVYADARDENDEFRVRKGVGSLIRTLVEYAAPNQIDRTLTDITATLQTLPSSETPSDSTDWTKSETSQDLRLNLTYDAEPGHAVLQYRPIGESVTGDLDFKSVTLENDIGWSNLMIRQLYQNDDLGVSGANKQDLNDTVLDNLFSGTTTVMVKNEPKPDRNTATSLDVKKIVSGESGWEEGEFVFEITATGVTATSSDNKTYDFSDRVLLLPEGDNVSCDRSKRTCRVTVTKPETGNSNIASFGEFKFSYGAFKINNAWYNQMDFTYTIREIHPADEDSIKGMTYSQAEYTYTVRAERYQKNGWHVSATPSLVRTVNDAGVAVNEPVDPETRTDGDQEISVHVAAFTNSFEQASLSLPFTGGTTGRQWLLWGLALVGASVLVWLAYRAWCRRNSWSNLTV</sequence>
<dbReference type="InterPro" id="IPR013783">
    <property type="entry name" value="Ig-like_fold"/>
</dbReference>
<dbReference type="InterPro" id="IPR022464">
    <property type="entry name" value="Strep_pil_isopept_link"/>
</dbReference>
<dbReference type="InterPro" id="IPR051154">
    <property type="entry name" value="Prespore-cell_inducing_factor"/>
</dbReference>
<dbReference type="InterPro" id="IPR038174">
    <property type="entry name" value="Strep_pil_link_sf"/>
</dbReference>
<dbReference type="Gene3D" id="2.60.40.10">
    <property type="entry name" value="Immunoglobulins"/>
    <property type="match status" value="1"/>
</dbReference>